<dbReference type="EMBL" id="JAAIUW010000003">
    <property type="protein sequence ID" value="KAF7839857.1"/>
    <property type="molecule type" value="Genomic_DNA"/>
</dbReference>
<dbReference type="InterPro" id="IPR001878">
    <property type="entry name" value="Znf_CCHC"/>
</dbReference>
<evidence type="ECO:0000313" key="4">
    <source>
        <dbReference type="Proteomes" id="UP000634136"/>
    </source>
</evidence>
<dbReference type="GO" id="GO:0008270">
    <property type="term" value="F:zinc ion binding"/>
    <property type="evidence" value="ECO:0007669"/>
    <property type="project" value="UniProtKB-KW"/>
</dbReference>
<dbReference type="Pfam" id="PF14223">
    <property type="entry name" value="Retrotran_gag_2"/>
    <property type="match status" value="1"/>
</dbReference>
<dbReference type="SUPFAM" id="SSF57756">
    <property type="entry name" value="Retrovirus zinc finger-like domains"/>
    <property type="match status" value="1"/>
</dbReference>
<feature type="domain" description="CCHC-type" evidence="2">
    <location>
        <begin position="187"/>
        <end position="201"/>
    </location>
</feature>
<keyword evidence="1" id="KW-0863">Zinc-finger</keyword>
<reference evidence="3" key="1">
    <citation type="submission" date="2020-09" db="EMBL/GenBank/DDBJ databases">
        <title>Genome-Enabled Discovery of Anthraquinone Biosynthesis in Senna tora.</title>
        <authorList>
            <person name="Kang S.-H."/>
            <person name="Pandey R.P."/>
            <person name="Lee C.-M."/>
            <person name="Sim J.-S."/>
            <person name="Jeong J.-T."/>
            <person name="Choi B.-S."/>
            <person name="Jung M."/>
            <person name="Ginzburg D."/>
            <person name="Zhao K."/>
            <person name="Won S.Y."/>
            <person name="Oh T.-J."/>
            <person name="Yu Y."/>
            <person name="Kim N.-H."/>
            <person name="Lee O.R."/>
            <person name="Lee T.-H."/>
            <person name="Bashyal P."/>
            <person name="Kim T.-S."/>
            <person name="Lee W.-H."/>
            <person name="Kawkins C."/>
            <person name="Kim C.-K."/>
            <person name="Kim J.S."/>
            <person name="Ahn B.O."/>
            <person name="Rhee S.Y."/>
            <person name="Sohng J.K."/>
        </authorList>
    </citation>
    <scope>NUCLEOTIDE SEQUENCE</scope>
    <source>
        <tissue evidence="3">Leaf</tissue>
    </source>
</reference>
<dbReference type="PROSITE" id="PS50158">
    <property type="entry name" value="ZF_CCHC"/>
    <property type="match status" value="1"/>
</dbReference>
<organism evidence="3 4">
    <name type="scientific">Senna tora</name>
    <dbReference type="NCBI Taxonomy" id="362788"/>
    <lineage>
        <taxon>Eukaryota</taxon>
        <taxon>Viridiplantae</taxon>
        <taxon>Streptophyta</taxon>
        <taxon>Embryophyta</taxon>
        <taxon>Tracheophyta</taxon>
        <taxon>Spermatophyta</taxon>
        <taxon>Magnoliopsida</taxon>
        <taxon>eudicotyledons</taxon>
        <taxon>Gunneridae</taxon>
        <taxon>Pentapetalae</taxon>
        <taxon>rosids</taxon>
        <taxon>fabids</taxon>
        <taxon>Fabales</taxon>
        <taxon>Fabaceae</taxon>
        <taxon>Caesalpinioideae</taxon>
        <taxon>Cassia clade</taxon>
        <taxon>Senna</taxon>
    </lineage>
</organism>
<dbReference type="Proteomes" id="UP000634136">
    <property type="component" value="Unassembled WGS sequence"/>
</dbReference>
<protein>
    <submittedName>
        <fullName evidence="3">Retrovirus-related Pol polyprotein from transposon TNT 1-94</fullName>
    </submittedName>
</protein>
<gene>
    <name evidence="3" type="ORF">G2W53_008339</name>
</gene>
<keyword evidence="1" id="KW-0862">Zinc</keyword>
<dbReference type="Gene3D" id="4.10.60.10">
    <property type="entry name" value="Zinc finger, CCHC-type"/>
    <property type="match status" value="1"/>
</dbReference>
<proteinExistence type="predicted"/>
<accession>A0A834X8G2</accession>
<sequence>MHGMVKRMADMVSSVSGMEKLNSNNYNIWSRRMRFYLHSQDLWSLVGEDETQHITEGDLKKWKVRASKAMYVLSMTMEDDILQDIKEAKTPKVAWDTLIDPQNPITETRMKMIIVHGLRLKFHGLVTATRGWAEEPTLIELENILANQGTRWLARKPAEMELKVRGAQGSQDDESRNEREKYRQEGRCYNCGRKRHFARECWRLKCIEENMVTSAQQNSEEECDFRQYKGTEEITALCIEEIEDEVALVSAHNNSINYEED</sequence>
<dbReference type="PANTHER" id="PTHR47481:SF33">
    <property type="entry name" value="RETROTRANSPOSON COPIA-LIKE N-TERMINAL DOMAIN-CONTAINING PROTEIN"/>
    <property type="match status" value="1"/>
</dbReference>
<dbReference type="SMART" id="SM00343">
    <property type="entry name" value="ZnF_C2HC"/>
    <property type="match status" value="1"/>
</dbReference>
<evidence type="ECO:0000313" key="3">
    <source>
        <dbReference type="EMBL" id="KAF7839857.1"/>
    </source>
</evidence>
<dbReference type="OrthoDB" id="1433098at2759"/>
<keyword evidence="1" id="KW-0479">Metal-binding</keyword>
<evidence type="ECO:0000256" key="1">
    <source>
        <dbReference type="PROSITE-ProRule" id="PRU00047"/>
    </source>
</evidence>
<name>A0A834X8G2_9FABA</name>
<comment type="caution">
    <text evidence="3">The sequence shown here is derived from an EMBL/GenBank/DDBJ whole genome shotgun (WGS) entry which is preliminary data.</text>
</comment>
<dbReference type="GO" id="GO:0003676">
    <property type="term" value="F:nucleic acid binding"/>
    <property type="evidence" value="ECO:0007669"/>
    <property type="project" value="InterPro"/>
</dbReference>
<dbReference type="AlphaFoldDB" id="A0A834X8G2"/>
<dbReference type="PANTHER" id="PTHR47481">
    <property type="match status" value="1"/>
</dbReference>
<keyword evidence="4" id="KW-1185">Reference proteome</keyword>
<dbReference type="InterPro" id="IPR036875">
    <property type="entry name" value="Znf_CCHC_sf"/>
</dbReference>
<evidence type="ECO:0000259" key="2">
    <source>
        <dbReference type="PROSITE" id="PS50158"/>
    </source>
</evidence>